<keyword evidence="3" id="KW-0124">Carnitine biosynthesis</keyword>
<evidence type="ECO:0000256" key="4">
    <source>
        <dbReference type="ARBA" id="ARBA00023002"/>
    </source>
</evidence>
<comment type="cofactor">
    <cofactor evidence="1">
        <name>L-ascorbate</name>
        <dbReference type="ChEBI" id="CHEBI:38290"/>
    </cofactor>
</comment>
<evidence type="ECO:0000256" key="3">
    <source>
        <dbReference type="ARBA" id="ARBA00022873"/>
    </source>
</evidence>
<name>A0A0B1TP58_OESDE</name>
<organism evidence="6 7">
    <name type="scientific">Oesophagostomum dentatum</name>
    <name type="common">Nodular worm</name>
    <dbReference type="NCBI Taxonomy" id="61180"/>
    <lineage>
        <taxon>Eukaryota</taxon>
        <taxon>Metazoa</taxon>
        <taxon>Ecdysozoa</taxon>
        <taxon>Nematoda</taxon>
        <taxon>Chromadorea</taxon>
        <taxon>Rhabditida</taxon>
        <taxon>Rhabditina</taxon>
        <taxon>Rhabditomorpha</taxon>
        <taxon>Strongyloidea</taxon>
        <taxon>Strongylidae</taxon>
        <taxon>Oesophagostomum</taxon>
    </lineage>
</organism>
<dbReference type="GO" id="GO:0016491">
    <property type="term" value="F:oxidoreductase activity"/>
    <property type="evidence" value="ECO:0007669"/>
    <property type="project" value="UniProtKB-KW"/>
</dbReference>
<evidence type="ECO:0000313" key="6">
    <source>
        <dbReference type="EMBL" id="KHJ99348.1"/>
    </source>
</evidence>
<dbReference type="InterPro" id="IPR050411">
    <property type="entry name" value="AlphaKG_dependent_hydroxylases"/>
</dbReference>
<comment type="pathway">
    <text evidence="2">Amine and polyamine biosynthesis; carnitine biosynthesis.</text>
</comment>
<gene>
    <name evidence="6" type="ORF">OESDEN_00660</name>
</gene>
<dbReference type="Proteomes" id="UP000053660">
    <property type="component" value="Unassembled WGS sequence"/>
</dbReference>
<keyword evidence="7" id="KW-1185">Reference proteome</keyword>
<proteinExistence type="predicted"/>
<evidence type="ECO:0000256" key="1">
    <source>
        <dbReference type="ARBA" id="ARBA00001961"/>
    </source>
</evidence>
<evidence type="ECO:0000313" key="7">
    <source>
        <dbReference type="Proteomes" id="UP000053660"/>
    </source>
</evidence>
<sequence>MVFHCLHPAEEGGDTVLVDGFQCALALKQRNPEAFQILSNQKIEHHYVEGGANGSALLSTSREKPVIELDSHGNIAQIRFNPYDRAPFRILREGANSAQYARNALAYYRAYTGFSSVCHAPENATRIALRPGTVIFLDNFRVLHSRTSFKQVDCETYRWDAKFL</sequence>
<dbReference type="Pfam" id="PF02668">
    <property type="entry name" value="TauD"/>
    <property type="match status" value="1"/>
</dbReference>
<dbReference type="GO" id="GO:0045329">
    <property type="term" value="P:carnitine biosynthetic process"/>
    <property type="evidence" value="ECO:0007669"/>
    <property type="project" value="UniProtKB-KW"/>
</dbReference>
<dbReference type="Gene3D" id="3.60.130.10">
    <property type="entry name" value="Clavaminate synthase-like"/>
    <property type="match status" value="1"/>
</dbReference>
<feature type="domain" description="TauD/TfdA-like" evidence="5">
    <location>
        <begin position="2"/>
        <end position="150"/>
    </location>
</feature>
<evidence type="ECO:0000259" key="5">
    <source>
        <dbReference type="Pfam" id="PF02668"/>
    </source>
</evidence>
<dbReference type="SUPFAM" id="SSF51197">
    <property type="entry name" value="Clavaminate synthase-like"/>
    <property type="match status" value="1"/>
</dbReference>
<reference evidence="6 7" key="1">
    <citation type="submission" date="2014-03" db="EMBL/GenBank/DDBJ databases">
        <title>Draft genome of the hookworm Oesophagostomum dentatum.</title>
        <authorList>
            <person name="Mitreva M."/>
        </authorList>
    </citation>
    <scope>NUCLEOTIDE SEQUENCE [LARGE SCALE GENOMIC DNA]</scope>
    <source>
        <strain evidence="6 7">OD-Hann</strain>
    </source>
</reference>
<dbReference type="InterPro" id="IPR003819">
    <property type="entry name" value="TauD/TfdA-like"/>
</dbReference>
<dbReference type="PANTHER" id="PTHR10696">
    <property type="entry name" value="GAMMA-BUTYROBETAINE HYDROXYLASE-RELATED"/>
    <property type="match status" value="1"/>
</dbReference>
<protein>
    <recommendedName>
        <fullName evidence="5">TauD/TfdA-like domain-containing protein</fullName>
    </recommendedName>
</protein>
<evidence type="ECO:0000256" key="2">
    <source>
        <dbReference type="ARBA" id="ARBA00005022"/>
    </source>
</evidence>
<accession>A0A0B1TP58</accession>
<dbReference type="OrthoDB" id="408743at2759"/>
<dbReference type="PANTHER" id="PTHR10696:SF51">
    <property type="entry name" value="TRIMETHYLLYSINE DIOXYGENASE, MITOCHONDRIAL"/>
    <property type="match status" value="1"/>
</dbReference>
<dbReference type="GO" id="GO:0005739">
    <property type="term" value="C:mitochondrion"/>
    <property type="evidence" value="ECO:0007669"/>
    <property type="project" value="TreeGrafter"/>
</dbReference>
<keyword evidence="4" id="KW-0560">Oxidoreductase</keyword>
<dbReference type="InterPro" id="IPR042098">
    <property type="entry name" value="TauD-like_sf"/>
</dbReference>
<dbReference type="EMBL" id="KN549225">
    <property type="protein sequence ID" value="KHJ99348.1"/>
    <property type="molecule type" value="Genomic_DNA"/>
</dbReference>
<dbReference type="AlphaFoldDB" id="A0A0B1TP58"/>